<evidence type="ECO:0000259" key="1">
    <source>
        <dbReference type="Pfam" id="PF14200"/>
    </source>
</evidence>
<organism evidence="2 3">
    <name type="scientific">Rickenella mellea</name>
    <dbReference type="NCBI Taxonomy" id="50990"/>
    <lineage>
        <taxon>Eukaryota</taxon>
        <taxon>Fungi</taxon>
        <taxon>Dikarya</taxon>
        <taxon>Basidiomycota</taxon>
        <taxon>Agaricomycotina</taxon>
        <taxon>Agaricomycetes</taxon>
        <taxon>Hymenochaetales</taxon>
        <taxon>Rickenellaceae</taxon>
        <taxon>Rickenella</taxon>
    </lineage>
</organism>
<sequence length="148" mass="16775">MPQQLAIHKGPVQTAKYLIKNVRHGTYLELPDENDATEVVSGFEENRSEQKWEITDLDGNKFWIMNSGTKNYATSGHRASEGDSIVGRSTKQQFRILETGKIGQYVISPTDTSTELYWGFTDSEFGSPVKLHPVPNNDKNQWFLIPVE</sequence>
<dbReference type="STRING" id="50990.A0A4Y7PT10"/>
<dbReference type="Gene3D" id="2.80.10.50">
    <property type="match status" value="1"/>
</dbReference>
<dbReference type="Pfam" id="PF14200">
    <property type="entry name" value="RicinB_lectin_2"/>
    <property type="match status" value="1"/>
</dbReference>
<protein>
    <recommendedName>
        <fullName evidence="1">Ricin B lectin domain-containing protein</fullName>
    </recommendedName>
</protein>
<feature type="domain" description="Ricin B lectin" evidence="1">
    <location>
        <begin position="10"/>
        <end position="73"/>
    </location>
</feature>
<proteinExistence type="predicted"/>
<gene>
    <name evidence="2" type="ORF">BD410DRAFT_793513</name>
</gene>
<dbReference type="SUPFAM" id="SSF50370">
    <property type="entry name" value="Ricin B-like lectins"/>
    <property type="match status" value="1"/>
</dbReference>
<dbReference type="Proteomes" id="UP000294933">
    <property type="component" value="Unassembled WGS sequence"/>
</dbReference>
<evidence type="ECO:0000313" key="2">
    <source>
        <dbReference type="EMBL" id="TDL18201.1"/>
    </source>
</evidence>
<dbReference type="EMBL" id="ML170211">
    <property type="protein sequence ID" value="TDL18201.1"/>
    <property type="molecule type" value="Genomic_DNA"/>
</dbReference>
<reference evidence="2 3" key="1">
    <citation type="submission" date="2018-06" db="EMBL/GenBank/DDBJ databases">
        <title>A transcriptomic atlas of mushroom development highlights an independent origin of complex multicellularity.</title>
        <authorList>
            <consortium name="DOE Joint Genome Institute"/>
            <person name="Krizsan K."/>
            <person name="Almasi E."/>
            <person name="Merenyi Z."/>
            <person name="Sahu N."/>
            <person name="Viragh M."/>
            <person name="Koszo T."/>
            <person name="Mondo S."/>
            <person name="Kiss B."/>
            <person name="Balint B."/>
            <person name="Kues U."/>
            <person name="Barry K."/>
            <person name="Hegedus J.C."/>
            <person name="Henrissat B."/>
            <person name="Johnson J."/>
            <person name="Lipzen A."/>
            <person name="Ohm R."/>
            <person name="Nagy I."/>
            <person name="Pangilinan J."/>
            <person name="Yan J."/>
            <person name="Xiong Y."/>
            <person name="Grigoriev I.V."/>
            <person name="Hibbett D.S."/>
            <person name="Nagy L.G."/>
        </authorList>
    </citation>
    <scope>NUCLEOTIDE SEQUENCE [LARGE SCALE GENOMIC DNA]</scope>
    <source>
        <strain evidence="2 3">SZMC22713</strain>
    </source>
</reference>
<dbReference type="OrthoDB" id="3266227at2759"/>
<dbReference type="InterPro" id="IPR000772">
    <property type="entry name" value="Ricin_B_lectin"/>
</dbReference>
<dbReference type="AlphaFoldDB" id="A0A4Y7PT10"/>
<dbReference type="VEuPathDB" id="FungiDB:BD410DRAFT_793513"/>
<keyword evidence="3" id="KW-1185">Reference proteome</keyword>
<dbReference type="InterPro" id="IPR035992">
    <property type="entry name" value="Ricin_B-like_lectins"/>
</dbReference>
<evidence type="ECO:0000313" key="3">
    <source>
        <dbReference type="Proteomes" id="UP000294933"/>
    </source>
</evidence>
<accession>A0A4Y7PT10</accession>
<name>A0A4Y7PT10_9AGAM</name>